<evidence type="ECO:0000313" key="3">
    <source>
        <dbReference type="EMBL" id="NHZ39846.1"/>
    </source>
</evidence>
<keyword evidence="1" id="KW-0812">Transmembrane</keyword>
<dbReference type="RefSeq" id="WP_167075718.1">
    <property type="nucleotide sequence ID" value="NZ_VVIW01000003.1"/>
</dbReference>
<protein>
    <submittedName>
        <fullName evidence="3">CPBP family intramembrane metalloprotease</fullName>
    </submittedName>
</protein>
<keyword evidence="1" id="KW-0472">Membrane</keyword>
<dbReference type="InterPro" id="IPR003675">
    <property type="entry name" value="Rce1/LyrA-like_dom"/>
</dbReference>
<comment type="caution">
    <text evidence="3">The sequence shown here is derived from an EMBL/GenBank/DDBJ whole genome shotgun (WGS) entry which is preliminary data.</text>
</comment>
<dbReference type="Proteomes" id="UP000819052">
    <property type="component" value="Unassembled WGS sequence"/>
</dbReference>
<reference evidence="3 4" key="1">
    <citation type="submission" date="2019-09" db="EMBL/GenBank/DDBJ databases">
        <title>Taxonomy of Antarctic Massilia spp.: description of Massilia rubra sp. nov., Massilia aquatica sp. nov., Massilia mucilaginosa sp. nov., Massilia frigida sp. nov. isolated from streams, lakes and regoliths.</title>
        <authorList>
            <person name="Holochova P."/>
            <person name="Sedlacek I."/>
            <person name="Kralova S."/>
            <person name="Maslanova I."/>
            <person name="Busse H.-J."/>
            <person name="Stankova E."/>
            <person name="Vrbovska V."/>
            <person name="Kovarovic V."/>
            <person name="Bartak M."/>
            <person name="Svec P."/>
            <person name="Pantucek R."/>
        </authorList>
    </citation>
    <scope>NUCLEOTIDE SEQUENCE [LARGE SCALE GENOMIC DNA]</scope>
    <source>
        <strain evidence="3 4">CCM 8693</strain>
    </source>
</reference>
<accession>A0ABX0MCI6</accession>
<dbReference type="PANTHER" id="PTHR36435">
    <property type="entry name" value="SLR1288 PROTEIN"/>
    <property type="match status" value="1"/>
</dbReference>
<evidence type="ECO:0000259" key="2">
    <source>
        <dbReference type="Pfam" id="PF02517"/>
    </source>
</evidence>
<feature type="transmembrane region" description="Helical" evidence="1">
    <location>
        <begin position="142"/>
        <end position="162"/>
    </location>
</feature>
<keyword evidence="1" id="KW-1133">Transmembrane helix</keyword>
<dbReference type="InterPro" id="IPR052710">
    <property type="entry name" value="CAAX_protease"/>
</dbReference>
<sequence length="287" mass="32634">MSTIRLFPIKFQRPPVPVRVYQVIFIWVAATLAWHSALTYLGGDIPNVIYLEWGGIAITMVIWTKFFVRLENLTFAKFLGSKLPVSSIGELSFALATSVLLGIACWALLVMLSAKVDIDWTYKHWGLLTIDEFQAVTWRPSWLVLDFLCGVILVPITEEIVFRGFVLRRLSEKYRLSKAIVISSLLFAVFHIDQSFLGSFIHGVFFALLALRFGSLYAPMIVHGGYNAIVSMLQRGIGISMVVDRTRVDSIDYWLPEMLLLIMCIIALLGYFRFCLRKIRIATTKPE</sequence>
<feature type="domain" description="CAAX prenyl protease 2/Lysostaphin resistance protein A-like" evidence="2">
    <location>
        <begin position="141"/>
        <end position="229"/>
    </location>
</feature>
<feature type="transmembrane region" description="Helical" evidence="1">
    <location>
        <begin position="20"/>
        <end position="42"/>
    </location>
</feature>
<keyword evidence="3" id="KW-0482">Metalloprotease</keyword>
<organism evidence="3 4">
    <name type="scientific">Massilia aquatica</name>
    <dbReference type="NCBI Taxonomy" id="2609000"/>
    <lineage>
        <taxon>Bacteria</taxon>
        <taxon>Pseudomonadati</taxon>
        <taxon>Pseudomonadota</taxon>
        <taxon>Betaproteobacteria</taxon>
        <taxon>Burkholderiales</taxon>
        <taxon>Oxalobacteraceae</taxon>
        <taxon>Telluria group</taxon>
        <taxon>Massilia</taxon>
    </lineage>
</organism>
<feature type="transmembrane region" description="Helical" evidence="1">
    <location>
        <begin position="174"/>
        <end position="192"/>
    </location>
</feature>
<feature type="transmembrane region" description="Helical" evidence="1">
    <location>
        <begin position="258"/>
        <end position="276"/>
    </location>
</feature>
<feature type="transmembrane region" description="Helical" evidence="1">
    <location>
        <begin position="48"/>
        <end position="68"/>
    </location>
</feature>
<feature type="transmembrane region" description="Helical" evidence="1">
    <location>
        <begin position="88"/>
        <end position="112"/>
    </location>
</feature>
<dbReference type="GO" id="GO:0008237">
    <property type="term" value="F:metallopeptidase activity"/>
    <property type="evidence" value="ECO:0007669"/>
    <property type="project" value="UniProtKB-KW"/>
</dbReference>
<dbReference type="EMBL" id="VVIW01000003">
    <property type="protein sequence ID" value="NHZ39846.1"/>
    <property type="molecule type" value="Genomic_DNA"/>
</dbReference>
<evidence type="ECO:0000256" key="1">
    <source>
        <dbReference type="SAM" id="Phobius"/>
    </source>
</evidence>
<name>A0ABX0MCI6_9BURK</name>
<dbReference type="Pfam" id="PF02517">
    <property type="entry name" value="Rce1-like"/>
    <property type="match status" value="1"/>
</dbReference>
<dbReference type="PANTHER" id="PTHR36435:SF1">
    <property type="entry name" value="CAAX AMINO TERMINAL PROTEASE FAMILY PROTEIN"/>
    <property type="match status" value="1"/>
</dbReference>
<keyword evidence="3" id="KW-0645">Protease</keyword>
<proteinExistence type="predicted"/>
<keyword evidence="4" id="KW-1185">Reference proteome</keyword>
<keyword evidence="3" id="KW-0378">Hydrolase</keyword>
<evidence type="ECO:0000313" key="4">
    <source>
        <dbReference type="Proteomes" id="UP000819052"/>
    </source>
</evidence>
<gene>
    <name evidence="3" type="ORF">F1609_06685</name>
</gene>